<gene>
    <name evidence="3" type="ORF">ACAT0790_LOCUS29842</name>
</gene>
<feature type="region of interest" description="Disordered" evidence="1">
    <location>
        <begin position="1"/>
        <end position="22"/>
    </location>
</feature>
<feature type="domain" description="SET" evidence="2">
    <location>
        <begin position="70"/>
        <end position="323"/>
    </location>
</feature>
<dbReference type="EMBL" id="HBGE01049403">
    <property type="protein sequence ID" value="CAD9146985.1"/>
    <property type="molecule type" value="Transcribed_RNA"/>
</dbReference>
<evidence type="ECO:0000256" key="1">
    <source>
        <dbReference type="SAM" id="MobiDB-lite"/>
    </source>
</evidence>
<dbReference type="SUPFAM" id="SSF82199">
    <property type="entry name" value="SET domain"/>
    <property type="match status" value="1"/>
</dbReference>
<dbReference type="AlphaFoldDB" id="A0A7S1W3W2"/>
<dbReference type="PROSITE" id="PS50280">
    <property type="entry name" value="SET"/>
    <property type="match status" value="1"/>
</dbReference>
<name>A0A7S1W3W2_ALECA</name>
<protein>
    <recommendedName>
        <fullName evidence="2">SET domain-containing protein</fullName>
    </recommendedName>
</protein>
<dbReference type="InterPro" id="IPR001214">
    <property type="entry name" value="SET_dom"/>
</dbReference>
<proteinExistence type="predicted"/>
<evidence type="ECO:0000313" key="3">
    <source>
        <dbReference type="EMBL" id="CAD9146985.1"/>
    </source>
</evidence>
<organism evidence="3">
    <name type="scientific">Alexandrium catenella</name>
    <name type="common">Red tide dinoflagellate</name>
    <name type="synonym">Gonyaulax catenella</name>
    <dbReference type="NCBI Taxonomy" id="2925"/>
    <lineage>
        <taxon>Eukaryota</taxon>
        <taxon>Sar</taxon>
        <taxon>Alveolata</taxon>
        <taxon>Dinophyceae</taxon>
        <taxon>Gonyaulacales</taxon>
        <taxon>Pyrocystaceae</taxon>
        <taxon>Alexandrium</taxon>
    </lineage>
</organism>
<dbReference type="InterPro" id="IPR046341">
    <property type="entry name" value="SET_dom_sf"/>
</dbReference>
<dbReference type="Gene3D" id="3.90.1410.10">
    <property type="entry name" value="set domain protein methyltransferase, domain 1"/>
    <property type="match status" value="1"/>
</dbReference>
<reference evidence="3" key="1">
    <citation type="submission" date="2021-01" db="EMBL/GenBank/DDBJ databases">
        <authorList>
            <person name="Corre E."/>
            <person name="Pelletier E."/>
            <person name="Niang G."/>
            <person name="Scheremetjew M."/>
            <person name="Finn R."/>
            <person name="Kale V."/>
            <person name="Holt S."/>
            <person name="Cochrane G."/>
            <person name="Meng A."/>
            <person name="Brown T."/>
            <person name="Cohen L."/>
        </authorList>
    </citation>
    <scope>NUCLEOTIDE SEQUENCE</scope>
    <source>
        <strain evidence="3">OF101</strain>
    </source>
</reference>
<evidence type="ECO:0000259" key="2">
    <source>
        <dbReference type="PROSITE" id="PS50280"/>
    </source>
</evidence>
<accession>A0A7S1W3W2</accession>
<dbReference type="CDD" id="cd10527">
    <property type="entry name" value="SET_LSMT"/>
    <property type="match status" value="1"/>
</dbReference>
<dbReference type="GO" id="GO:0016279">
    <property type="term" value="F:protein-lysine N-methyltransferase activity"/>
    <property type="evidence" value="ECO:0007669"/>
    <property type="project" value="TreeGrafter"/>
</dbReference>
<dbReference type="PANTHER" id="PTHR13271">
    <property type="entry name" value="UNCHARACTERIZED PUTATIVE METHYLTRANSFERASE"/>
    <property type="match status" value="1"/>
</dbReference>
<dbReference type="InterPro" id="IPR050600">
    <property type="entry name" value="SETD3_SETD6_MTase"/>
</dbReference>
<sequence length="494" mass="50939">MGARSFGAAGAAAASSSGSSPESGWSAQTLAAVGVSATCAGAAGWLMLRSQQDLEQAGAAAESLVDLPLLRVEGAKVDPRLRVLSGARGRGLFVEGGCPEGTVLLSVPPQAVLSPDRAARLLLQGVSEAPGAGRADGGAAEGALQWGLLPALLAWVRAELDGGRPASFGLGPYVDVLPRSFPSLPLCLTEEDAERELFGTALLPATQQLRARLLADRDAARQVVEGRRASGGSEDATRSGMWSDGLWLWACGVLLTRGGLGLSLSGGAYDLDRPSLAIVPLVDLANCDSQAPTCEVRAGPGGEVCLVTLRTLAPGAEATFDYGVRSHEQTLFTFGYLPDSGEFAVTSPLQLGCEDQGGVRHALLRLLALDQQEDEQQLVGPAPAARLRRPTGGLGPVDASELIAAANLLEMSSAELKVVAGQVASAGGLPTDLGLKPKPVTRDRLLALLEAWSVDLGRQGASEPEAGGADLSPLRRYRAECAALVAEALRSLRV</sequence>